<evidence type="ECO:0000313" key="2">
    <source>
        <dbReference type="Proteomes" id="UP000237000"/>
    </source>
</evidence>
<comment type="caution">
    <text evidence="1">The sequence shown here is derived from an EMBL/GenBank/DDBJ whole genome shotgun (WGS) entry which is preliminary data.</text>
</comment>
<evidence type="ECO:0000313" key="1">
    <source>
        <dbReference type="EMBL" id="PON84531.1"/>
    </source>
</evidence>
<dbReference type="EMBL" id="JXTC01000161">
    <property type="protein sequence ID" value="PON84531.1"/>
    <property type="molecule type" value="Genomic_DNA"/>
</dbReference>
<proteinExistence type="predicted"/>
<dbReference type="InParanoid" id="A0A2P5EG58"/>
<dbReference type="Proteomes" id="UP000237000">
    <property type="component" value="Unassembled WGS sequence"/>
</dbReference>
<organism evidence="1 2">
    <name type="scientific">Trema orientale</name>
    <name type="common">Charcoal tree</name>
    <name type="synonym">Celtis orientalis</name>
    <dbReference type="NCBI Taxonomy" id="63057"/>
    <lineage>
        <taxon>Eukaryota</taxon>
        <taxon>Viridiplantae</taxon>
        <taxon>Streptophyta</taxon>
        <taxon>Embryophyta</taxon>
        <taxon>Tracheophyta</taxon>
        <taxon>Spermatophyta</taxon>
        <taxon>Magnoliopsida</taxon>
        <taxon>eudicotyledons</taxon>
        <taxon>Gunneridae</taxon>
        <taxon>Pentapetalae</taxon>
        <taxon>rosids</taxon>
        <taxon>fabids</taxon>
        <taxon>Rosales</taxon>
        <taxon>Cannabaceae</taxon>
        <taxon>Trema</taxon>
    </lineage>
</organism>
<dbReference type="AlphaFoldDB" id="A0A2P5EG58"/>
<gene>
    <name evidence="1" type="ORF">TorRG33x02_197340</name>
</gene>
<keyword evidence="2" id="KW-1185">Reference proteome</keyword>
<protein>
    <submittedName>
        <fullName evidence="1">Uncharacterized protein</fullName>
    </submittedName>
</protein>
<reference evidence="2" key="1">
    <citation type="submission" date="2016-06" db="EMBL/GenBank/DDBJ databases">
        <title>Parallel loss of symbiosis genes in relatives of nitrogen-fixing non-legume Parasponia.</title>
        <authorList>
            <person name="Van Velzen R."/>
            <person name="Holmer R."/>
            <person name="Bu F."/>
            <person name="Rutten L."/>
            <person name="Van Zeijl A."/>
            <person name="Liu W."/>
            <person name="Santuari L."/>
            <person name="Cao Q."/>
            <person name="Sharma T."/>
            <person name="Shen D."/>
            <person name="Roswanjaya Y."/>
            <person name="Wardhani T."/>
            <person name="Kalhor M.S."/>
            <person name="Jansen J."/>
            <person name="Van den Hoogen J."/>
            <person name="Gungor B."/>
            <person name="Hartog M."/>
            <person name="Hontelez J."/>
            <person name="Verver J."/>
            <person name="Yang W.-C."/>
            <person name="Schijlen E."/>
            <person name="Repin R."/>
            <person name="Schilthuizen M."/>
            <person name="Schranz E."/>
            <person name="Heidstra R."/>
            <person name="Miyata K."/>
            <person name="Fedorova E."/>
            <person name="Kohlen W."/>
            <person name="Bisseling T."/>
            <person name="Smit S."/>
            <person name="Geurts R."/>
        </authorList>
    </citation>
    <scope>NUCLEOTIDE SEQUENCE [LARGE SCALE GENOMIC DNA]</scope>
    <source>
        <strain evidence="2">cv. RG33-2</strain>
    </source>
</reference>
<accession>A0A2P5EG58</accession>
<name>A0A2P5EG58_TREOI</name>
<sequence length="164" mass="18687">MIKTKEYLDSAIRLQYPPLDQIIPIRTINDMLLMDIEKASFKSFFKLSNKREQIVYLKASKNDPSSKVPQKFTIDCFFNEPDADKQELYSKITCGQPPNSSPQSKTDANIIQQKNKLLVESIDIPSDMDARSINRIEKKRKLDYVDASQKNTNIIGDALGSSQP</sequence>